<protein>
    <submittedName>
        <fullName evidence="1">Uncharacterized protein</fullName>
    </submittedName>
</protein>
<dbReference type="AlphaFoldDB" id="A0A455T8Y2"/>
<organism evidence="1">
    <name type="scientific">Thermogemmatispora argillosa</name>
    <dbReference type="NCBI Taxonomy" id="2045280"/>
    <lineage>
        <taxon>Bacteria</taxon>
        <taxon>Bacillati</taxon>
        <taxon>Chloroflexota</taxon>
        <taxon>Ktedonobacteria</taxon>
        <taxon>Thermogemmatisporales</taxon>
        <taxon>Thermogemmatisporaceae</taxon>
        <taxon>Thermogemmatispora</taxon>
    </lineage>
</organism>
<accession>A0A455T8Y2</accession>
<evidence type="ECO:0000313" key="1">
    <source>
        <dbReference type="EMBL" id="BBH95899.1"/>
    </source>
</evidence>
<name>A0A455T8Y2_9CHLR</name>
<proteinExistence type="predicted"/>
<gene>
    <name evidence="1" type="ORF">KTA_40980</name>
</gene>
<reference evidence="1" key="1">
    <citation type="submission" date="2018-12" db="EMBL/GenBank/DDBJ databases">
        <title>Novel natural products biosynthetic potential of the class Ktedonobacteria.</title>
        <authorList>
            <person name="Zheng Y."/>
            <person name="Saitou A."/>
            <person name="Wang C.M."/>
            <person name="Toyoda A."/>
            <person name="Minakuchi Y."/>
            <person name="Sekiguchi Y."/>
            <person name="Ueda K."/>
            <person name="Takano H."/>
            <person name="Sakai Y."/>
            <person name="Yokota A."/>
            <person name="Yabe S."/>
        </authorList>
    </citation>
    <scope>NUCLEOTIDE SEQUENCE</scope>
    <source>
        <strain evidence="1">A3-2</strain>
    </source>
</reference>
<dbReference type="EMBL" id="AP019377">
    <property type="protein sequence ID" value="BBH95899.1"/>
    <property type="molecule type" value="Genomic_DNA"/>
</dbReference>
<sequence>MLCSKIDVEDGRMQRLRGTRERKIKRHQMVLEPCWLPGIQRCAHHMSAGQNQARSDQKTGAADMFMLERNEDADNGAPKGFFKNWHQDRSAFQAAQCRYR</sequence>